<dbReference type="SUPFAM" id="SSF52540">
    <property type="entry name" value="P-loop containing nucleoside triphosphate hydrolases"/>
    <property type="match status" value="1"/>
</dbReference>
<dbReference type="InterPro" id="IPR003593">
    <property type="entry name" value="AAA+_ATPase"/>
</dbReference>
<feature type="domain" description="Sigma-54 factor interaction" evidence="8">
    <location>
        <begin position="297"/>
        <end position="527"/>
    </location>
</feature>
<evidence type="ECO:0000256" key="3">
    <source>
        <dbReference type="ARBA" id="ARBA00023015"/>
    </source>
</evidence>
<keyword evidence="10" id="KW-1185">Reference proteome</keyword>
<dbReference type="PROSITE" id="PS00676">
    <property type="entry name" value="SIGMA54_INTERACT_2"/>
    <property type="match status" value="1"/>
</dbReference>
<dbReference type="PROSITE" id="PS50045">
    <property type="entry name" value="SIGMA54_INTERACT_4"/>
    <property type="match status" value="1"/>
</dbReference>
<dbReference type="EMBL" id="CP035503">
    <property type="protein sequence ID" value="QDL38582.1"/>
    <property type="molecule type" value="Genomic_DNA"/>
</dbReference>
<feature type="region of interest" description="Disordered" evidence="7">
    <location>
        <begin position="31"/>
        <end position="63"/>
    </location>
</feature>
<evidence type="ECO:0000313" key="10">
    <source>
        <dbReference type="Proteomes" id="UP000316798"/>
    </source>
</evidence>
<dbReference type="InterPro" id="IPR002078">
    <property type="entry name" value="Sigma_54_int"/>
</dbReference>
<organism evidence="9 10">
    <name type="scientific">Rhodoferax sediminis</name>
    <dbReference type="NCBI Taxonomy" id="2509614"/>
    <lineage>
        <taxon>Bacteria</taxon>
        <taxon>Pseudomonadati</taxon>
        <taxon>Pseudomonadota</taxon>
        <taxon>Betaproteobacteria</taxon>
        <taxon>Burkholderiales</taxon>
        <taxon>Comamonadaceae</taxon>
        <taxon>Rhodoferax</taxon>
    </lineage>
</organism>
<dbReference type="Pfam" id="PF25601">
    <property type="entry name" value="AAA_lid_14"/>
    <property type="match status" value="1"/>
</dbReference>
<evidence type="ECO:0000313" key="9">
    <source>
        <dbReference type="EMBL" id="QDL38582.1"/>
    </source>
</evidence>
<dbReference type="SUPFAM" id="SSF46689">
    <property type="entry name" value="Homeodomain-like"/>
    <property type="match status" value="1"/>
</dbReference>
<dbReference type="Proteomes" id="UP000316798">
    <property type="component" value="Chromosome"/>
</dbReference>
<dbReference type="FunFam" id="3.40.50.300:FF:000006">
    <property type="entry name" value="DNA-binding transcriptional regulator NtrC"/>
    <property type="match status" value="1"/>
</dbReference>
<evidence type="ECO:0000256" key="7">
    <source>
        <dbReference type="SAM" id="MobiDB-lite"/>
    </source>
</evidence>
<dbReference type="PROSITE" id="PS00688">
    <property type="entry name" value="SIGMA54_INTERACT_3"/>
    <property type="match status" value="1"/>
</dbReference>
<feature type="compositionally biased region" description="Polar residues" evidence="7">
    <location>
        <begin position="39"/>
        <end position="63"/>
    </location>
</feature>
<keyword evidence="2" id="KW-0067">ATP-binding</keyword>
<dbReference type="InterPro" id="IPR058031">
    <property type="entry name" value="AAA_lid_NorR"/>
</dbReference>
<dbReference type="Gene3D" id="1.10.8.60">
    <property type="match status" value="1"/>
</dbReference>
<dbReference type="Pfam" id="PF00158">
    <property type="entry name" value="Sigma54_activat"/>
    <property type="match status" value="1"/>
</dbReference>
<evidence type="ECO:0000256" key="6">
    <source>
        <dbReference type="SAM" id="Coils"/>
    </source>
</evidence>
<dbReference type="Gene3D" id="1.10.10.60">
    <property type="entry name" value="Homeodomain-like"/>
    <property type="match status" value="1"/>
</dbReference>
<name>A0A515DDT3_9BURK</name>
<dbReference type="PRINTS" id="PR01590">
    <property type="entry name" value="HTHFIS"/>
</dbReference>
<dbReference type="CDD" id="cd00009">
    <property type="entry name" value="AAA"/>
    <property type="match status" value="1"/>
</dbReference>
<dbReference type="AlphaFoldDB" id="A0A515DDT3"/>
<dbReference type="SMART" id="SM00382">
    <property type="entry name" value="AAA"/>
    <property type="match status" value="1"/>
</dbReference>
<sequence>MVLCKLRATSPDPPETVKRCDSARFCGCAGPPGAEPVSSPRTGQHSTEVSLPSMETQDTSAKDTSLNDLRGVLVLGPDGKQVAASGIALQPEIANRITSGWQDVRRRQRRLFSVEAPDGDPVVVVVLPSSDATVFVAMERDSRDALFEFVGAVDFAGDILAHFLTNPFEALAVVDRDAIIRYMSPVHERFFGLRPGAGVGRHTTEVIENSRLDRVVETGKSEIGLLHEMRGVTRVVARHPIRNSRGELVAAIGQIMFKGPEQLQALSSEVSKLKSEVAFYRRELSDLRNRSYGLDQMVGDSLAMQRLKQQIVKVAPLDVPVLLTGESGTGKELAAHAIHKLSPRRDGTMVMVNAAALPATLVESELFGYEAGSFTGAERKGRKGKIEQADGGSLFFDEVGDTPAEVQVKLLRVLQDGTFQRVGGNDLRRSNFRLISASNRNFEAMIAEGTFRLDLFYRIGGVTIRLPALRERLEDIPLLADLALKQFADRHGQRAKKLSDDALVLLQSQRWPGNVRQLMHTVERAAIFGEGDVIEPSDFGIIDAEPGDTLATPVPQATDSLPAPLISGARQPMLVSSAVEQVEEQLIRQAMAKFNGNKKRVAAELGISRSYLYKRLAQMGFGAEAET</sequence>
<reference evidence="9 10" key="1">
    <citation type="submission" date="2019-01" db="EMBL/GenBank/DDBJ databases">
        <title>Genomic insights into a novel species Rhodoferax sp.</title>
        <authorList>
            <person name="Jin L."/>
        </authorList>
    </citation>
    <scope>NUCLEOTIDE SEQUENCE [LARGE SCALE GENOMIC DNA]</scope>
    <source>
        <strain evidence="9 10">CHu59-6-5</strain>
    </source>
</reference>
<gene>
    <name evidence="9" type="ORF">EUB48_15770</name>
</gene>
<keyword evidence="4" id="KW-0238">DNA-binding</keyword>
<keyword evidence="5" id="KW-0804">Transcription</keyword>
<evidence type="ECO:0000256" key="2">
    <source>
        <dbReference type="ARBA" id="ARBA00022840"/>
    </source>
</evidence>
<dbReference type="KEGG" id="rhf:EUB48_15770"/>
<dbReference type="GO" id="GO:0005524">
    <property type="term" value="F:ATP binding"/>
    <property type="evidence" value="ECO:0007669"/>
    <property type="project" value="UniProtKB-KW"/>
</dbReference>
<keyword evidence="3" id="KW-0805">Transcription regulation</keyword>
<dbReference type="Gene3D" id="3.30.450.20">
    <property type="entry name" value="PAS domain"/>
    <property type="match status" value="1"/>
</dbReference>
<keyword evidence="6" id="KW-0175">Coiled coil</keyword>
<evidence type="ECO:0000256" key="1">
    <source>
        <dbReference type="ARBA" id="ARBA00022741"/>
    </source>
</evidence>
<accession>A0A515DDT3</accession>
<proteinExistence type="predicted"/>
<dbReference type="Pfam" id="PF02954">
    <property type="entry name" value="HTH_8"/>
    <property type="match status" value="1"/>
</dbReference>
<dbReference type="Gene3D" id="3.40.50.300">
    <property type="entry name" value="P-loop containing nucleotide triphosphate hydrolases"/>
    <property type="match status" value="1"/>
</dbReference>
<dbReference type="OrthoDB" id="9761705at2"/>
<dbReference type="SUPFAM" id="SSF55785">
    <property type="entry name" value="PYP-like sensor domain (PAS domain)"/>
    <property type="match status" value="1"/>
</dbReference>
<dbReference type="GO" id="GO:0043565">
    <property type="term" value="F:sequence-specific DNA binding"/>
    <property type="evidence" value="ECO:0007669"/>
    <property type="project" value="InterPro"/>
</dbReference>
<evidence type="ECO:0000256" key="5">
    <source>
        <dbReference type="ARBA" id="ARBA00023163"/>
    </source>
</evidence>
<dbReference type="InterPro" id="IPR002197">
    <property type="entry name" value="HTH_Fis"/>
</dbReference>
<feature type="coiled-coil region" evidence="6">
    <location>
        <begin position="263"/>
        <end position="290"/>
    </location>
</feature>
<dbReference type="GO" id="GO:0006355">
    <property type="term" value="P:regulation of DNA-templated transcription"/>
    <property type="evidence" value="ECO:0007669"/>
    <property type="project" value="InterPro"/>
</dbReference>
<dbReference type="InterPro" id="IPR025943">
    <property type="entry name" value="Sigma_54_int_dom_ATP-bd_2"/>
</dbReference>
<dbReference type="InterPro" id="IPR035965">
    <property type="entry name" value="PAS-like_dom_sf"/>
</dbReference>
<keyword evidence="1" id="KW-0547">Nucleotide-binding</keyword>
<evidence type="ECO:0000259" key="8">
    <source>
        <dbReference type="PROSITE" id="PS50045"/>
    </source>
</evidence>
<dbReference type="InterPro" id="IPR009057">
    <property type="entry name" value="Homeodomain-like_sf"/>
</dbReference>
<evidence type="ECO:0000256" key="4">
    <source>
        <dbReference type="ARBA" id="ARBA00023125"/>
    </source>
</evidence>
<protein>
    <submittedName>
        <fullName evidence="9">Sigma-54-dependent Fis family transcriptional regulator</fullName>
    </submittedName>
</protein>
<dbReference type="PANTHER" id="PTHR32071">
    <property type="entry name" value="TRANSCRIPTIONAL REGULATORY PROTEIN"/>
    <property type="match status" value="1"/>
</dbReference>
<dbReference type="InterPro" id="IPR025944">
    <property type="entry name" value="Sigma_54_int_dom_CS"/>
</dbReference>
<dbReference type="InterPro" id="IPR027417">
    <property type="entry name" value="P-loop_NTPase"/>
</dbReference>